<sequence length="58" mass="6145">MKDEGILGLGLVKGRRMGNPRTEEERAAQHKSIFGEGAILPKRGSGQGVLGLGIMNNV</sequence>
<dbReference type="AlphaFoldDB" id="X1HTR1"/>
<gene>
    <name evidence="2" type="ORF">S03H2_43740</name>
</gene>
<dbReference type="EMBL" id="BARU01027316">
    <property type="protein sequence ID" value="GAH72867.1"/>
    <property type="molecule type" value="Genomic_DNA"/>
</dbReference>
<evidence type="ECO:0000313" key="2">
    <source>
        <dbReference type="EMBL" id="GAH72867.1"/>
    </source>
</evidence>
<comment type="caution">
    <text evidence="2">The sequence shown here is derived from an EMBL/GenBank/DDBJ whole genome shotgun (WGS) entry which is preliminary data.</text>
</comment>
<protein>
    <submittedName>
        <fullName evidence="2">Uncharacterized protein</fullName>
    </submittedName>
</protein>
<reference evidence="2" key="1">
    <citation type="journal article" date="2014" name="Front. Microbiol.">
        <title>High frequency of phylogenetically diverse reductive dehalogenase-homologous genes in deep subseafloor sedimentary metagenomes.</title>
        <authorList>
            <person name="Kawai M."/>
            <person name="Futagami T."/>
            <person name="Toyoda A."/>
            <person name="Takaki Y."/>
            <person name="Nishi S."/>
            <person name="Hori S."/>
            <person name="Arai W."/>
            <person name="Tsubouchi T."/>
            <person name="Morono Y."/>
            <person name="Uchiyama I."/>
            <person name="Ito T."/>
            <person name="Fujiyama A."/>
            <person name="Inagaki F."/>
            <person name="Takami H."/>
        </authorList>
    </citation>
    <scope>NUCLEOTIDE SEQUENCE</scope>
    <source>
        <strain evidence="2">Expedition CK06-06</strain>
    </source>
</reference>
<evidence type="ECO:0000256" key="1">
    <source>
        <dbReference type="SAM" id="MobiDB-lite"/>
    </source>
</evidence>
<feature type="non-terminal residue" evidence="2">
    <location>
        <position position="58"/>
    </location>
</feature>
<accession>X1HTR1</accession>
<organism evidence="2">
    <name type="scientific">marine sediment metagenome</name>
    <dbReference type="NCBI Taxonomy" id="412755"/>
    <lineage>
        <taxon>unclassified sequences</taxon>
        <taxon>metagenomes</taxon>
        <taxon>ecological metagenomes</taxon>
    </lineage>
</organism>
<feature type="region of interest" description="Disordered" evidence="1">
    <location>
        <begin position="1"/>
        <end position="30"/>
    </location>
</feature>
<proteinExistence type="predicted"/>
<name>X1HTR1_9ZZZZ</name>